<organism evidence="1">
    <name type="scientific">Arion vulgaris</name>
    <dbReference type="NCBI Taxonomy" id="1028688"/>
    <lineage>
        <taxon>Eukaryota</taxon>
        <taxon>Metazoa</taxon>
        <taxon>Spiralia</taxon>
        <taxon>Lophotrochozoa</taxon>
        <taxon>Mollusca</taxon>
        <taxon>Gastropoda</taxon>
        <taxon>Heterobranchia</taxon>
        <taxon>Euthyneura</taxon>
        <taxon>Panpulmonata</taxon>
        <taxon>Eupulmonata</taxon>
        <taxon>Stylommatophora</taxon>
        <taxon>Helicina</taxon>
        <taxon>Arionoidea</taxon>
        <taxon>Arionidae</taxon>
        <taxon>Arion</taxon>
    </lineage>
</organism>
<gene>
    <name evidence="1" type="primary">ORF98943</name>
</gene>
<name>A0A0B7A691_9EUPU</name>
<sequence>MIMVLLYPVPQLDESKETVTGATITHYTASVQTANLDPRDFSQAQLPVP</sequence>
<proteinExistence type="predicted"/>
<dbReference type="AlphaFoldDB" id="A0A0B7A691"/>
<protein>
    <submittedName>
        <fullName evidence="1">Uncharacterized protein</fullName>
    </submittedName>
</protein>
<evidence type="ECO:0000313" key="1">
    <source>
        <dbReference type="EMBL" id="CEK76192.1"/>
    </source>
</evidence>
<accession>A0A0B7A691</accession>
<reference evidence="1" key="1">
    <citation type="submission" date="2014-12" db="EMBL/GenBank/DDBJ databases">
        <title>Insight into the proteome of Arion vulgaris.</title>
        <authorList>
            <person name="Aradska J."/>
            <person name="Bulat T."/>
            <person name="Smidak R."/>
            <person name="Sarate P."/>
            <person name="Gangsoo J."/>
            <person name="Sialana F."/>
            <person name="Bilban M."/>
            <person name="Lubec G."/>
        </authorList>
    </citation>
    <scope>NUCLEOTIDE SEQUENCE</scope>
    <source>
        <tissue evidence="1">Skin</tissue>
    </source>
</reference>
<dbReference type="EMBL" id="HACG01029327">
    <property type="protein sequence ID" value="CEK76192.1"/>
    <property type="molecule type" value="Transcribed_RNA"/>
</dbReference>